<dbReference type="EMBL" id="JAHRIO010065613">
    <property type="protein sequence ID" value="MEQ2180065.1"/>
    <property type="molecule type" value="Genomic_DNA"/>
</dbReference>
<protein>
    <recommendedName>
        <fullName evidence="2">Carboxylesterase type B domain-containing protein</fullName>
    </recommendedName>
</protein>
<organism evidence="3 4">
    <name type="scientific">Goodea atripinnis</name>
    <dbReference type="NCBI Taxonomy" id="208336"/>
    <lineage>
        <taxon>Eukaryota</taxon>
        <taxon>Metazoa</taxon>
        <taxon>Chordata</taxon>
        <taxon>Craniata</taxon>
        <taxon>Vertebrata</taxon>
        <taxon>Euteleostomi</taxon>
        <taxon>Actinopterygii</taxon>
        <taxon>Neopterygii</taxon>
        <taxon>Teleostei</taxon>
        <taxon>Neoteleostei</taxon>
        <taxon>Acanthomorphata</taxon>
        <taxon>Ovalentaria</taxon>
        <taxon>Atherinomorphae</taxon>
        <taxon>Cyprinodontiformes</taxon>
        <taxon>Goodeidae</taxon>
        <taxon>Goodea</taxon>
    </lineage>
</organism>
<name>A0ABV0P9B3_9TELE</name>
<feature type="domain" description="Carboxylesterase type B" evidence="2">
    <location>
        <begin position="46"/>
        <end position="171"/>
    </location>
</feature>
<dbReference type="InterPro" id="IPR029058">
    <property type="entry name" value="AB_hydrolase_fold"/>
</dbReference>
<gene>
    <name evidence="3" type="ORF">GOODEAATRI_031852</name>
</gene>
<dbReference type="Gene3D" id="3.40.50.1820">
    <property type="entry name" value="alpha/beta hydrolase"/>
    <property type="match status" value="2"/>
</dbReference>
<keyword evidence="4" id="KW-1185">Reference proteome</keyword>
<evidence type="ECO:0000259" key="2">
    <source>
        <dbReference type="Pfam" id="PF00135"/>
    </source>
</evidence>
<comment type="caution">
    <text evidence="3">The sequence shown here is derived from an EMBL/GenBank/DDBJ whole genome shotgun (WGS) entry which is preliminary data.</text>
</comment>
<dbReference type="Proteomes" id="UP001476798">
    <property type="component" value="Unassembled WGS sequence"/>
</dbReference>
<proteinExistence type="inferred from homology"/>
<dbReference type="PANTHER" id="PTHR43903">
    <property type="entry name" value="NEUROLIGIN"/>
    <property type="match status" value="1"/>
</dbReference>
<dbReference type="InterPro" id="IPR051093">
    <property type="entry name" value="Neuroligin/BSAL"/>
</dbReference>
<dbReference type="Pfam" id="PF00135">
    <property type="entry name" value="COesterase"/>
    <property type="match status" value="2"/>
</dbReference>
<sequence length="181" mass="19685">MVWIHGGAFMFGDAMGIHFLDNYLYSGQEIADRGNVIVVTVGYRALTPHNKGFIRRAISQSGVSLCPWAVNRNPRKYAEQVALKVNCPTDDSMAACLKMTDPKVLTLAGTVPLTSSADDPFVNNLVLSPVIDGDFLPDEPSNLFHNAADIDYMVGANDMDGHFFASYDVPSINFPLLATSV</sequence>
<reference evidence="3 4" key="1">
    <citation type="submission" date="2021-06" db="EMBL/GenBank/DDBJ databases">
        <authorList>
            <person name="Palmer J.M."/>
        </authorList>
    </citation>
    <scope>NUCLEOTIDE SEQUENCE [LARGE SCALE GENOMIC DNA]</scope>
    <source>
        <strain evidence="3 4">GA_2019</strain>
        <tissue evidence="3">Muscle</tissue>
    </source>
</reference>
<dbReference type="InterPro" id="IPR002018">
    <property type="entry name" value="CarbesteraseB"/>
</dbReference>
<comment type="similarity">
    <text evidence="1">Belongs to the type-B carboxylesterase/lipase family.</text>
</comment>
<accession>A0ABV0P9B3</accession>
<dbReference type="SUPFAM" id="SSF53474">
    <property type="entry name" value="alpha/beta-Hydrolases"/>
    <property type="match status" value="1"/>
</dbReference>
<evidence type="ECO:0000256" key="1">
    <source>
        <dbReference type="ARBA" id="ARBA00005964"/>
    </source>
</evidence>
<feature type="domain" description="Carboxylesterase type B" evidence="2">
    <location>
        <begin position="1"/>
        <end position="44"/>
    </location>
</feature>
<evidence type="ECO:0000313" key="4">
    <source>
        <dbReference type="Proteomes" id="UP001476798"/>
    </source>
</evidence>
<evidence type="ECO:0000313" key="3">
    <source>
        <dbReference type="EMBL" id="MEQ2180065.1"/>
    </source>
</evidence>